<dbReference type="GO" id="GO:0004328">
    <property type="term" value="F:formamidase activity"/>
    <property type="evidence" value="ECO:0007669"/>
    <property type="project" value="InterPro"/>
</dbReference>
<dbReference type="AlphaFoldDB" id="A0A1H1BJP2"/>
<evidence type="ECO:0000256" key="9">
    <source>
        <dbReference type="HAMAP-Rule" id="MF_01969"/>
    </source>
</evidence>
<evidence type="ECO:0000256" key="4">
    <source>
        <dbReference type="ARBA" id="ARBA00022801"/>
    </source>
</evidence>
<dbReference type="NCBIfam" id="TIGR03035">
    <property type="entry name" value="trp_arylform"/>
    <property type="match status" value="1"/>
</dbReference>
<dbReference type="UniPathway" id="UPA00333">
    <property type="reaction ID" value="UER00454"/>
</dbReference>
<feature type="binding site" evidence="9">
    <location>
        <position position="18"/>
    </location>
    <ligand>
        <name>substrate</name>
    </ligand>
</feature>
<dbReference type="STRING" id="157910.SAMN05445850_0873"/>
<evidence type="ECO:0000256" key="1">
    <source>
        <dbReference type="ARBA" id="ARBA00002204"/>
    </source>
</evidence>
<comment type="pathway">
    <text evidence="8 9">Amino-acid degradation; L-tryptophan degradation via kynurenine pathway; L-kynurenine from L-tryptophan: step 2/2.</text>
</comment>
<dbReference type="InterPro" id="IPR007325">
    <property type="entry name" value="KFase/CYL"/>
</dbReference>
<evidence type="ECO:0000256" key="5">
    <source>
        <dbReference type="ARBA" id="ARBA00022833"/>
    </source>
</evidence>
<dbReference type="Gene3D" id="3.50.30.50">
    <property type="entry name" value="Putative cyclase"/>
    <property type="match status" value="1"/>
</dbReference>
<dbReference type="GO" id="GO:0019441">
    <property type="term" value="P:L-tryptophan catabolic process to kynurenine"/>
    <property type="evidence" value="ECO:0007669"/>
    <property type="project" value="UniProtKB-UniRule"/>
</dbReference>
<feature type="binding site" evidence="9">
    <location>
        <position position="172"/>
    </location>
    <ligand>
        <name>Zn(2+)</name>
        <dbReference type="ChEBI" id="CHEBI:29105"/>
        <label>1</label>
    </ligand>
</feature>
<evidence type="ECO:0000256" key="6">
    <source>
        <dbReference type="ARBA" id="ARBA00023079"/>
    </source>
</evidence>
<comment type="similarity">
    <text evidence="9">Belongs to the Cyclase 1 superfamily. KynB family.</text>
</comment>
<name>A0A1H1BJP2_9BURK</name>
<feature type="binding site" evidence="9">
    <location>
        <position position="48"/>
    </location>
    <ligand>
        <name>Zn(2+)</name>
        <dbReference type="ChEBI" id="CHEBI:29105"/>
        <label>1</label>
    </ligand>
</feature>
<evidence type="ECO:0000256" key="2">
    <source>
        <dbReference type="ARBA" id="ARBA00011738"/>
    </source>
</evidence>
<dbReference type="SUPFAM" id="SSF102198">
    <property type="entry name" value="Putative cyclase"/>
    <property type="match status" value="1"/>
</dbReference>
<organism evidence="11 12">
    <name type="scientific">Paraburkholderia tuberum</name>
    <dbReference type="NCBI Taxonomy" id="157910"/>
    <lineage>
        <taxon>Bacteria</taxon>
        <taxon>Pseudomonadati</taxon>
        <taxon>Pseudomonadota</taxon>
        <taxon>Betaproteobacteria</taxon>
        <taxon>Burkholderiales</taxon>
        <taxon>Burkholderiaceae</taxon>
        <taxon>Paraburkholderia</taxon>
    </lineage>
</organism>
<comment type="catalytic activity">
    <reaction evidence="7 9">
        <text>N-formyl-L-kynurenine + H2O = L-kynurenine + formate + H(+)</text>
        <dbReference type="Rhea" id="RHEA:13009"/>
        <dbReference type="ChEBI" id="CHEBI:15377"/>
        <dbReference type="ChEBI" id="CHEBI:15378"/>
        <dbReference type="ChEBI" id="CHEBI:15740"/>
        <dbReference type="ChEBI" id="CHEBI:57959"/>
        <dbReference type="ChEBI" id="CHEBI:58629"/>
        <dbReference type="EC" id="3.5.1.9"/>
    </reaction>
</comment>
<feature type="binding site" evidence="9">
    <location>
        <position position="54"/>
    </location>
    <ligand>
        <name>Zn(2+)</name>
        <dbReference type="ChEBI" id="CHEBI:29105"/>
        <label>1</label>
    </ligand>
</feature>
<feature type="binding site" evidence="9">
    <location>
        <position position="172"/>
    </location>
    <ligand>
        <name>Zn(2+)</name>
        <dbReference type="ChEBI" id="CHEBI:29105"/>
        <label>2</label>
    </ligand>
</feature>
<dbReference type="GO" id="GO:0004061">
    <property type="term" value="F:arylformamidase activity"/>
    <property type="evidence" value="ECO:0007669"/>
    <property type="project" value="UniProtKB-UniRule"/>
</dbReference>
<evidence type="ECO:0000313" key="11">
    <source>
        <dbReference type="EMBL" id="SDQ51980.1"/>
    </source>
</evidence>
<feature type="binding site" evidence="9">
    <location>
        <position position="52"/>
    </location>
    <ligand>
        <name>Zn(2+)</name>
        <dbReference type="ChEBI" id="CHEBI:29105"/>
        <label>1</label>
    </ligand>
</feature>
<comment type="cofactor">
    <cofactor evidence="9">
        <name>Zn(2+)</name>
        <dbReference type="ChEBI" id="CHEBI:29105"/>
    </cofactor>
    <text evidence="9">Binds 2 zinc ions per subunit.</text>
</comment>
<keyword evidence="12" id="KW-1185">Reference proteome</keyword>
<accession>A0A1H1BJP2</accession>
<dbReference type="FunFam" id="3.50.30.50:FF:000001">
    <property type="entry name" value="Kynurenine formamidase"/>
    <property type="match status" value="1"/>
</dbReference>
<dbReference type="GO" id="GO:0008270">
    <property type="term" value="F:zinc ion binding"/>
    <property type="evidence" value="ECO:0007669"/>
    <property type="project" value="UniProtKB-UniRule"/>
</dbReference>
<dbReference type="EMBL" id="FNKX01000001">
    <property type="protein sequence ID" value="SDQ51980.1"/>
    <property type="molecule type" value="Genomic_DNA"/>
</dbReference>
<dbReference type="Pfam" id="PF04199">
    <property type="entry name" value="Cyclase"/>
    <property type="match status" value="1"/>
</dbReference>
<keyword evidence="3 9" id="KW-0479">Metal-binding</keyword>
<keyword evidence="6 9" id="KW-0823">Tryptophan catabolism</keyword>
<dbReference type="RefSeq" id="WP_090801656.1">
    <property type="nucleotide sequence ID" value="NZ_FNKX01000001.1"/>
</dbReference>
<evidence type="ECO:0000256" key="7">
    <source>
        <dbReference type="ARBA" id="ARBA00048496"/>
    </source>
</evidence>
<gene>
    <name evidence="9" type="primary">kynB</name>
    <name evidence="11" type="ORF">SAMN05445850_0873</name>
</gene>
<evidence type="ECO:0000256" key="10">
    <source>
        <dbReference type="SAM" id="MobiDB-lite"/>
    </source>
</evidence>
<reference evidence="12" key="1">
    <citation type="submission" date="2016-10" db="EMBL/GenBank/DDBJ databases">
        <authorList>
            <person name="Varghese N."/>
            <person name="Submissions S."/>
        </authorList>
    </citation>
    <scope>NUCLEOTIDE SEQUENCE [LARGE SCALE GENOMIC DNA]</scope>
    <source>
        <strain evidence="12">DUS833</strain>
    </source>
</reference>
<evidence type="ECO:0000256" key="3">
    <source>
        <dbReference type="ARBA" id="ARBA00022723"/>
    </source>
</evidence>
<keyword evidence="4 9" id="KW-0378">Hydrolase</keyword>
<dbReference type="PANTHER" id="PTHR31118">
    <property type="entry name" value="CYCLASE-LIKE PROTEIN 2"/>
    <property type="match status" value="1"/>
</dbReference>
<dbReference type="InterPro" id="IPR037175">
    <property type="entry name" value="KFase_sf"/>
</dbReference>
<keyword evidence="5 9" id="KW-0862">Zinc</keyword>
<feature type="binding site" evidence="9">
    <location>
        <position position="160"/>
    </location>
    <ligand>
        <name>Zn(2+)</name>
        <dbReference type="ChEBI" id="CHEBI:29105"/>
        <label>2</label>
    </ligand>
</feature>
<proteinExistence type="inferred from homology"/>
<evidence type="ECO:0000256" key="8">
    <source>
        <dbReference type="ARBA" id="ARBA00060547"/>
    </source>
</evidence>
<dbReference type="PANTHER" id="PTHR31118:SF32">
    <property type="entry name" value="KYNURENINE FORMAMIDASE"/>
    <property type="match status" value="1"/>
</dbReference>
<protein>
    <recommendedName>
        <fullName evidence="9">Kynurenine formamidase</fullName>
        <shortName evidence="9">KFA</shortName>
        <shortName evidence="9">KFase</shortName>
        <ecNumber evidence="9">3.5.1.9</ecNumber>
    </recommendedName>
    <alternativeName>
        <fullName evidence="9">Arylformamidase</fullName>
    </alternativeName>
    <alternativeName>
        <fullName evidence="9">N-formylkynurenine formamidase</fullName>
        <shortName evidence="9">FKF</shortName>
    </alternativeName>
</protein>
<evidence type="ECO:0000313" key="12">
    <source>
        <dbReference type="Proteomes" id="UP000199365"/>
    </source>
</evidence>
<feature type="region of interest" description="Disordered" evidence="10">
    <location>
        <begin position="209"/>
        <end position="234"/>
    </location>
</feature>
<sequence>MRALWDITPAVDTATPVWPGDTPVGIERVWRMEAGSPVNVARLTISPHTGAHTDAPLHYDVDGAAIGNVPLDAYLGLCRVIDCIGASPVVTPQHLAGSLDDLPPRVLLRTYRKAPTREWDSAFCAVAPETVDLLAARGVTLLGIDTPSLDPQESKTMDAHHRIRAHRMAILEGIVLDAVEPGDYELIALPLKLTTLDASPVRAVLRALPGSRSATLPGERSTRQPNPSNHHEPS</sequence>
<dbReference type="HAMAP" id="MF_01969">
    <property type="entry name" value="KynB"/>
    <property type="match status" value="1"/>
</dbReference>
<comment type="function">
    <text evidence="1 9">Catalyzes the hydrolysis of N-formyl-L-kynurenine to L-kynurenine, the second step in the kynurenine pathway of tryptophan degradation.</text>
</comment>
<feature type="active site" description="Proton donor/acceptor" evidence="9">
    <location>
        <position position="58"/>
    </location>
</feature>
<dbReference type="EC" id="3.5.1.9" evidence="9"/>
<feature type="binding site" evidence="9">
    <location>
        <position position="54"/>
    </location>
    <ligand>
        <name>Zn(2+)</name>
        <dbReference type="ChEBI" id="CHEBI:29105"/>
        <label>2</label>
    </ligand>
</feature>
<dbReference type="InterPro" id="IPR017484">
    <property type="entry name" value="Kynurenine_formamidase_bac"/>
</dbReference>
<dbReference type="Proteomes" id="UP000199365">
    <property type="component" value="Unassembled WGS sequence"/>
</dbReference>
<comment type="subunit">
    <text evidence="2 9">Homodimer.</text>
</comment>